<proteinExistence type="predicted"/>
<evidence type="ECO:0000313" key="1">
    <source>
        <dbReference type="EMBL" id="JAD69484.1"/>
    </source>
</evidence>
<reference evidence="1" key="1">
    <citation type="submission" date="2014-09" db="EMBL/GenBank/DDBJ databases">
        <authorList>
            <person name="Magalhaes I.L.F."/>
            <person name="Oliveira U."/>
            <person name="Santos F.R."/>
            <person name="Vidigal T.H.D.A."/>
            <person name="Brescovit A.D."/>
            <person name="Santos A.J."/>
        </authorList>
    </citation>
    <scope>NUCLEOTIDE SEQUENCE</scope>
    <source>
        <tissue evidence="1">Shoot tissue taken approximately 20 cm above the soil surface</tissue>
    </source>
</reference>
<name>A0A0A9BZJ5_ARUDO</name>
<reference evidence="1" key="2">
    <citation type="journal article" date="2015" name="Data Brief">
        <title>Shoot transcriptome of the giant reed, Arundo donax.</title>
        <authorList>
            <person name="Barrero R.A."/>
            <person name="Guerrero F.D."/>
            <person name="Moolhuijzen P."/>
            <person name="Goolsby J.A."/>
            <person name="Tidwell J."/>
            <person name="Bellgard S.E."/>
            <person name="Bellgard M.I."/>
        </authorList>
    </citation>
    <scope>NUCLEOTIDE SEQUENCE</scope>
    <source>
        <tissue evidence="1">Shoot tissue taken approximately 20 cm above the soil surface</tissue>
    </source>
</reference>
<organism evidence="1">
    <name type="scientific">Arundo donax</name>
    <name type="common">Giant reed</name>
    <name type="synonym">Donax arundinaceus</name>
    <dbReference type="NCBI Taxonomy" id="35708"/>
    <lineage>
        <taxon>Eukaryota</taxon>
        <taxon>Viridiplantae</taxon>
        <taxon>Streptophyta</taxon>
        <taxon>Embryophyta</taxon>
        <taxon>Tracheophyta</taxon>
        <taxon>Spermatophyta</taxon>
        <taxon>Magnoliopsida</taxon>
        <taxon>Liliopsida</taxon>
        <taxon>Poales</taxon>
        <taxon>Poaceae</taxon>
        <taxon>PACMAD clade</taxon>
        <taxon>Arundinoideae</taxon>
        <taxon>Arundineae</taxon>
        <taxon>Arundo</taxon>
    </lineage>
</organism>
<dbReference type="AlphaFoldDB" id="A0A0A9BZJ5"/>
<dbReference type="EMBL" id="GBRH01228411">
    <property type="protein sequence ID" value="JAD69484.1"/>
    <property type="molecule type" value="Transcribed_RNA"/>
</dbReference>
<accession>A0A0A9BZJ5</accession>
<sequence>MLRMSVALMSKHFWPLPRFLWLQIGI</sequence>
<protein>
    <submittedName>
        <fullName evidence="1">Uncharacterized protein</fullName>
    </submittedName>
</protein>